<dbReference type="KEGG" id="clc:Calla_1885"/>
<protein>
    <submittedName>
        <fullName evidence="1">KWG repeat-containing protein</fullName>
    </submittedName>
</protein>
<gene>
    <name evidence="1" type="ORF">Calla_1885</name>
</gene>
<dbReference type="RefSeq" id="WP_014043020.1">
    <property type="nucleotide sequence ID" value="NC_015949.1"/>
</dbReference>
<dbReference type="EMBL" id="CP003001">
    <property type="protein sequence ID" value="AEM74464.1"/>
    <property type="molecule type" value="Genomic_DNA"/>
</dbReference>
<organism evidence="1 2">
    <name type="scientific">Caldicellulosiruptor acetigenus 6A</name>
    <dbReference type="NCBI Taxonomy" id="632516"/>
    <lineage>
        <taxon>Bacteria</taxon>
        <taxon>Bacillati</taxon>
        <taxon>Bacillota</taxon>
        <taxon>Bacillota incertae sedis</taxon>
        <taxon>Caldicellulosiruptorales</taxon>
        <taxon>Caldicellulosiruptoraceae</taxon>
        <taxon>Caldicellulosiruptor</taxon>
    </lineage>
</organism>
<dbReference type="Proteomes" id="UP000009257">
    <property type="component" value="Chromosome"/>
</dbReference>
<proteinExistence type="predicted"/>
<name>G2PUJ1_9FIRM</name>
<sequence length="44" mass="4995">MIDSKGNILIDPNVKSIHDGNLEFLGYLLLKSADARYDFLLNKE</sequence>
<accession>G2PUJ1</accession>
<evidence type="ECO:0000313" key="1">
    <source>
        <dbReference type="EMBL" id="AEM74464.1"/>
    </source>
</evidence>
<dbReference type="AlphaFoldDB" id="G2PUJ1"/>
<dbReference type="HOGENOM" id="CLU_3213672_0_0_9"/>
<reference evidence="1 2" key="1">
    <citation type="submission" date="2011-08" db="EMBL/GenBank/DDBJ databases">
        <title>Complete sequence of Caldicellulosiruptor lactoaceticus 6A.</title>
        <authorList>
            <consortium name="US DOE Joint Genome Institute"/>
            <person name="Lucas S."/>
            <person name="Han J."/>
            <person name="Lapidus A."/>
            <person name="Cheng J.-F."/>
            <person name="Goodwin L."/>
            <person name="Pitluck S."/>
            <person name="Peters L."/>
            <person name="Davenport K."/>
            <person name="Detter J.C."/>
            <person name="Han C."/>
            <person name="Tapia R."/>
            <person name="Land M."/>
            <person name="Hauser L."/>
            <person name="Kyrpides N."/>
            <person name="Ivanova N."/>
            <person name="Ovchinnikova G."/>
            <person name="Pagani I."/>
            <person name="Blumer-Schuette S.E."/>
            <person name="Kelly R.M."/>
            <person name="Woyke T."/>
        </authorList>
    </citation>
    <scope>NUCLEOTIDE SEQUENCE [LARGE SCALE GENOMIC DNA]</scope>
    <source>
        <strain evidence="1 2">6A</strain>
    </source>
</reference>
<evidence type="ECO:0000313" key="2">
    <source>
        <dbReference type="Proteomes" id="UP000009257"/>
    </source>
</evidence>